<dbReference type="OrthoDB" id="9812206at2"/>
<protein>
    <submittedName>
        <fullName evidence="4">Thiamine-phosphate pyrophosphorylase</fullName>
    </submittedName>
</protein>
<feature type="domain" description="Thiamine phosphate synthase/TenI" evidence="3">
    <location>
        <begin position="3"/>
        <end position="187"/>
    </location>
</feature>
<sequence>MQLYAITDGTSGREPADRLIEQAARWAAGGVDFIQIREKHLSPAVLRGLTKAIVAAVRKQNSNTRVLLNGAAELAREAGADGIHLAGERLHEIDAVRLRLPGATLSVACHSAEEITQAHEAGATMALFAPVFEKPLPGGRLAGRGLEELEATCAVADGMPVYALGGITVANARLCMEAGATGVAGIRLFAGEGWLLLR</sequence>
<comment type="caution">
    <text evidence="4">The sequence shown here is derived from an EMBL/GenBank/DDBJ whole genome shotgun (WGS) entry which is preliminary data.</text>
</comment>
<dbReference type="EMBL" id="SMGK01000005">
    <property type="protein sequence ID" value="TCK71575.1"/>
    <property type="molecule type" value="Genomic_DNA"/>
</dbReference>
<dbReference type="InterPro" id="IPR022998">
    <property type="entry name" value="ThiamineP_synth_TenI"/>
</dbReference>
<dbReference type="PANTHER" id="PTHR20857">
    <property type="entry name" value="THIAMINE-PHOSPHATE PYROPHOSPHORYLASE"/>
    <property type="match status" value="1"/>
</dbReference>
<evidence type="ECO:0000313" key="4">
    <source>
        <dbReference type="EMBL" id="TCK71575.1"/>
    </source>
</evidence>
<dbReference type="RefSeq" id="WP_131998074.1">
    <property type="nucleotide sequence ID" value="NZ_SMGK01000005.1"/>
</dbReference>
<organism evidence="4 5">
    <name type="scientific">Acidipila rosea</name>
    <dbReference type="NCBI Taxonomy" id="768535"/>
    <lineage>
        <taxon>Bacteria</taxon>
        <taxon>Pseudomonadati</taxon>
        <taxon>Acidobacteriota</taxon>
        <taxon>Terriglobia</taxon>
        <taxon>Terriglobales</taxon>
        <taxon>Acidobacteriaceae</taxon>
        <taxon>Acidipila</taxon>
    </lineage>
</organism>
<dbReference type="Pfam" id="PF02581">
    <property type="entry name" value="TMP-TENI"/>
    <property type="match status" value="1"/>
</dbReference>
<dbReference type="InterPro" id="IPR013785">
    <property type="entry name" value="Aldolase_TIM"/>
</dbReference>
<dbReference type="AlphaFoldDB" id="A0A4R1L0Y6"/>
<evidence type="ECO:0000259" key="3">
    <source>
        <dbReference type="Pfam" id="PF02581"/>
    </source>
</evidence>
<dbReference type="CDD" id="cd00564">
    <property type="entry name" value="TMP_TenI"/>
    <property type="match status" value="1"/>
</dbReference>
<gene>
    <name evidence="4" type="ORF">C7378_2855</name>
</gene>
<evidence type="ECO:0000256" key="2">
    <source>
        <dbReference type="ARBA" id="ARBA00022977"/>
    </source>
</evidence>
<dbReference type="GO" id="GO:0005737">
    <property type="term" value="C:cytoplasm"/>
    <property type="evidence" value="ECO:0007669"/>
    <property type="project" value="TreeGrafter"/>
</dbReference>
<keyword evidence="5" id="KW-1185">Reference proteome</keyword>
<dbReference type="Gene3D" id="3.20.20.70">
    <property type="entry name" value="Aldolase class I"/>
    <property type="match status" value="1"/>
</dbReference>
<dbReference type="Proteomes" id="UP000295210">
    <property type="component" value="Unassembled WGS sequence"/>
</dbReference>
<name>A0A4R1L0Y6_9BACT</name>
<dbReference type="InterPro" id="IPR036206">
    <property type="entry name" value="ThiamineP_synth_sf"/>
</dbReference>
<comment type="pathway">
    <text evidence="1">Cofactor biosynthesis; thiamine diphosphate biosynthesis.</text>
</comment>
<dbReference type="GO" id="GO:0009228">
    <property type="term" value="P:thiamine biosynthetic process"/>
    <property type="evidence" value="ECO:0007669"/>
    <property type="project" value="UniProtKB-KW"/>
</dbReference>
<dbReference type="PANTHER" id="PTHR20857:SF15">
    <property type="entry name" value="THIAMINE-PHOSPHATE SYNTHASE"/>
    <property type="match status" value="1"/>
</dbReference>
<proteinExistence type="predicted"/>
<reference evidence="4 5" key="1">
    <citation type="submission" date="2019-03" db="EMBL/GenBank/DDBJ databases">
        <title>Genomic Encyclopedia of Type Strains, Phase IV (KMG-IV): sequencing the most valuable type-strain genomes for metagenomic binning, comparative biology and taxonomic classification.</title>
        <authorList>
            <person name="Goeker M."/>
        </authorList>
    </citation>
    <scope>NUCLEOTIDE SEQUENCE [LARGE SCALE GENOMIC DNA]</scope>
    <source>
        <strain evidence="4 5">DSM 103428</strain>
    </source>
</reference>
<evidence type="ECO:0000256" key="1">
    <source>
        <dbReference type="ARBA" id="ARBA00004948"/>
    </source>
</evidence>
<evidence type="ECO:0000313" key="5">
    <source>
        <dbReference type="Proteomes" id="UP000295210"/>
    </source>
</evidence>
<dbReference type="GO" id="GO:0004789">
    <property type="term" value="F:thiamine-phosphate diphosphorylase activity"/>
    <property type="evidence" value="ECO:0007669"/>
    <property type="project" value="TreeGrafter"/>
</dbReference>
<dbReference type="SUPFAM" id="SSF51391">
    <property type="entry name" value="Thiamin phosphate synthase"/>
    <property type="match status" value="1"/>
</dbReference>
<accession>A0A4R1L0Y6</accession>
<keyword evidence="2" id="KW-0784">Thiamine biosynthesis</keyword>